<evidence type="ECO:0000313" key="3">
    <source>
        <dbReference type="EMBL" id="KAK4194935.1"/>
    </source>
</evidence>
<dbReference type="InterPro" id="IPR003959">
    <property type="entry name" value="ATPase_AAA_core"/>
</dbReference>
<dbReference type="InterPro" id="IPR054289">
    <property type="entry name" value="DUF7025"/>
</dbReference>
<gene>
    <name evidence="3" type="ORF">QBC40DRAFT_317742</name>
</gene>
<reference evidence="3" key="2">
    <citation type="submission" date="2023-05" db="EMBL/GenBank/DDBJ databases">
        <authorList>
            <consortium name="Lawrence Berkeley National Laboratory"/>
            <person name="Steindorff A."/>
            <person name="Hensen N."/>
            <person name="Bonometti L."/>
            <person name="Westerberg I."/>
            <person name="Brannstrom I.O."/>
            <person name="Guillou S."/>
            <person name="Cros-Aarteil S."/>
            <person name="Calhoun S."/>
            <person name="Haridas S."/>
            <person name="Kuo A."/>
            <person name="Mondo S."/>
            <person name="Pangilinan J."/>
            <person name="Riley R."/>
            <person name="Labutti K."/>
            <person name="Andreopoulos B."/>
            <person name="Lipzen A."/>
            <person name="Chen C."/>
            <person name="Yanf M."/>
            <person name="Daum C."/>
            <person name="Ng V."/>
            <person name="Clum A."/>
            <person name="Ohm R."/>
            <person name="Martin F."/>
            <person name="Silar P."/>
            <person name="Natvig D."/>
            <person name="Lalanne C."/>
            <person name="Gautier V."/>
            <person name="Ament-Velasquez S.L."/>
            <person name="Kruys A."/>
            <person name="Hutchinson M.I."/>
            <person name="Powell A.J."/>
            <person name="Barry K."/>
            <person name="Miller A.N."/>
            <person name="Grigoriev I.V."/>
            <person name="Debuchy R."/>
            <person name="Gladieux P."/>
            <person name="Thoren M.H."/>
            <person name="Johannesson H."/>
        </authorList>
    </citation>
    <scope>NUCLEOTIDE SEQUENCE</scope>
    <source>
        <strain evidence="3">CBS 315.58</strain>
    </source>
</reference>
<organism evidence="3 4">
    <name type="scientific">Triangularia verruculosa</name>
    <dbReference type="NCBI Taxonomy" id="2587418"/>
    <lineage>
        <taxon>Eukaryota</taxon>
        <taxon>Fungi</taxon>
        <taxon>Dikarya</taxon>
        <taxon>Ascomycota</taxon>
        <taxon>Pezizomycotina</taxon>
        <taxon>Sordariomycetes</taxon>
        <taxon>Sordariomycetidae</taxon>
        <taxon>Sordariales</taxon>
        <taxon>Podosporaceae</taxon>
        <taxon>Triangularia</taxon>
    </lineage>
</organism>
<dbReference type="Pfam" id="PF23232">
    <property type="entry name" value="AAA_lid_13"/>
    <property type="match status" value="1"/>
</dbReference>
<feature type="domain" description="AAA+ ATPase" evidence="2">
    <location>
        <begin position="635"/>
        <end position="758"/>
    </location>
</feature>
<evidence type="ECO:0000313" key="4">
    <source>
        <dbReference type="Proteomes" id="UP001303160"/>
    </source>
</evidence>
<feature type="compositionally biased region" description="Acidic residues" evidence="1">
    <location>
        <begin position="898"/>
        <end position="908"/>
    </location>
</feature>
<feature type="region of interest" description="Disordered" evidence="1">
    <location>
        <begin position="834"/>
        <end position="967"/>
    </location>
</feature>
<dbReference type="GO" id="GO:0016887">
    <property type="term" value="F:ATP hydrolysis activity"/>
    <property type="evidence" value="ECO:0007669"/>
    <property type="project" value="InterPro"/>
</dbReference>
<feature type="region of interest" description="Disordered" evidence="1">
    <location>
        <begin position="330"/>
        <end position="353"/>
    </location>
</feature>
<dbReference type="Gene3D" id="3.40.50.300">
    <property type="entry name" value="P-loop containing nucleotide triphosphate hydrolases"/>
    <property type="match status" value="1"/>
</dbReference>
<proteinExistence type="predicted"/>
<dbReference type="SUPFAM" id="SSF52540">
    <property type="entry name" value="P-loop containing nucleoside triphosphate hydrolases"/>
    <property type="match status" value="1"/>
</dbReference>
<reference evidence="3" key="1">
    <citation type="journal article" date="2023" name="Mol. Phylogenet. Evol.">
        <title>Genome-scale phylogeny and comparative genomics of the fungal order Sordariales.</title>
        <authorList>
            <person name="Hensen N."/>
            <person name="Bonometti L."/>
            <person name="Westerberg I."/>
            <person name="Brannstrom I.O."/>
            <person name="Guillou S."/>
            <person name="Cros-Aarteil S."/>
            <person name="Calhoun S."/>
            <person name="Haridas S."/>
            <person name="Kuo A."/>
            <person name="Mondo S."/>
            <person name="Pangilinan J."/>
            <person name="Riley R."/>
            <person name="LaButti K."/>
            <person name="Andreopoulos B."/>
            <person name="Lipzen A."/>
            <person name="Chen C."/>
            <person name="Yan M."/>
            <person name="Daum C."/>
            <person name="Ng V."/>
            <person name="Clum A."/>
            <person name="Steindorff A."/>
            <person name="Ohm R.A."/>
            <person name="Martin F."/>
            <person name="Silar P."/>
            <person name="Natvig D.O."/>
            <person name="Lalanne C."/>
            <person name="Gautier V."/>
            <person name="Ament-Velasquez S.L."/>
            <person name="Kruys A."/>
            <person name="Hutchinson M.I."/>
            <person name="Powell A.J."/>
            <person name="Barry K."/>
            <person name="Miller A.N."/>
            <person name="Grigoriev I.V."/>
            <person name="Debuchy R."/>
            <person name="Gladieux P."/>
            <person name="Hiltunen Thoren M."/>
            <person name="Johannesson H."/>
        </authorList>
    </citation>
    <scope>NUCLEOTIDE SEQUENCE</scope>
    <source>
        <strain evidence="3">CBS 315.58</strain>
    </source>
</reference>
<dbReference type="EMBL" id="MU864032">
    <property type="protein sequence ID" value="KAK4194935.1"/>
    <property type="molecule type" value="Genomic_DNA"/>
</dbReference>
<feature type="compositionally biased region" description="Acidic residues" evidence="1">
    <location>
        <begin position="878"/>
        <end position="891"/>
    </location>
</feature>
<dbReference type="InterPro" id="IPR003593">
    <property type="entry name" value="AAA+_ATPase"/>
</dbReference>
<dbReference type="Pfam" id="PF00004">
    <property type="entry name" value="AAA"/>
    <property type="match status" value="1"/>
</dbReference>
<dbReference type="InterPro" id="IPR027417">
    <property type="entry name" value="P-loop_NTPase"/>
</dbReference>
<dbReference type="SMART" id="SM00382">
    <property type="entry name" value="AAA"/>
    <property type="match status" value="1"/>
</dbReference>
<feature type="compositionally biased region" description="Basic residues" evidence="1">
    <location>
        <begin position="913"/>
        <end position="927"/>
    </location>
</feature>
<dbReference type="InterPro" id="IPR056599">
    <property type="entry name" value="AAA_lid_fung"/>
</dbReference>
<name>A0AAN7ARF8_9PEZI</name>
<accession>A0AAN7ARF8</accession>
<dbReference type="CDD" id="cd19481">
    <property type="entry name" value="RecA-like_protease"/>
    <property type="match status" value="1"/>
</dbReference>
<dbReference type="Proteomes" id="UP001303160">
    <property type="component" value="Unassembled WGS sequence"/>
</dbReference>
<protein>
    <recommendedName>
        <fullName evidence="2">AAA+ ATPase domain-containing protein</fullName>
    </recommendedName>
</protein>
<feature type="region of interest" description="Disordered" evidence="1">
    <location>
        <begin position="174"/>
        <end position="198"/>
    </location>
</feature>
<dbReference type="PANTHER" id="PTHR46411:SF2">
    <property type="entry name" value="AAA+ ATPASE DOMAIN-CONTAINING PROTEIN"/>
    <property type="match status" value="1"/>
</dbReference>
<feature type="compositionally biased region" description="Acidic residues" evidence="1">
    <location>
        <begin position="955"/>
        <end position="967"/>
    </location>
</feature>
<evidence type="ECO:0000259" key="2">
    <source>
        <dbReference type="SMART" id="SM00382"/>
    </source>
</evidence>
<dbReference type="Pfam" id="PF22942">
    <property type="entry name" value="DUF7025"/>
    <property type="match status" value="1"/>
</dbReference>
<feature type="compositionally biased region" description="Low complexity" evidence="1">
    <location>
        <begin position="181"/>
        <end position="194"/>
    </location>
</feature>
<feature type="compositionally biased region" description="Basic and acidic residues" evidence="1">
    <location>
        <begin position="852"/>
        <end position="877"/>
    </location>
</feature>
<dbReference type="AlphaFoldDB" id="A0AAN7ARF8"/>
<evidence type="ECO:0000256" key="1">
    <source>
        <dbReference type="SAM" id="MobiDB-lite"/>
    </source>
</evidence>
<comment type="caution">
    <text evidence="3">The sequence shown here is derived from an EMBL/GenBank/DDBJ whole genome shotgun (WGS) entry which is preliminary data.</text>
</comment>
<keyword evidence="4" id="KW-1185">Reference proteome</keyword>
<sequence>MSDNSSNRNEQRVQLLEARRLRPKANPKPCHTGPIQVNAHFFELWQQRIADPEFFNPHRKKQQQAGFYTSENDRQQLIRVLYQRSIGYQQEPDFSVAPDVEDIDILEFGVLSNHIVDFFTSMLEMNINENGINKGNGRYLRFSKPFKPVIQQRDKLHSHLRKLELDYAYEPQERCGDTGLSSETCSEESVTTASRQRPLLSQSPELPEAIQHFRVFIWFVDTYFGDKFRLYNELRQHRKHSVAFEDLWMLFEAGDDIYCPSRQPELSGPVTDNNGTSDPFAALGPPMPGWGPNEPTPRAARKSHTPIARYTPQAYHVIVAIGGSVRRDGWTNPRLGDSLPSQRRNPGLNEAKPNVRSMAPLAVHCYYLDFNGRDYGPVHDVFVFRPYEGEIDICSLEAYPLTPTQKSELENRGLGFIESTSVSHMQYQGYTVGLHKEEIDTPVIVDMRIAFIETSQDLEKSVLQVPKFISAGEISNIFDSFADHNPELETAGVAHCGFRCCYIHVTEHSRSTRMTWLTFDADIKILLDDHGRHGSVAETQRSFVTKHLKPRLLHLLPGTVPGYALRSRKWALLELTRLQPVEHNYGWKDLVLPEGHRRMVQAMVETHATQQADRHQALGMDLVPGKADTSVGLGKGCIILLHGAPGVGKTSTAECVAAHTGKPLYPITCGDIGYQPYDVERNMQHHFRLAHKWGCVLLLDEADSNQQRDVERNGLVSVFLRILEYYSGILFLTTNRVGAIDDAFRSRIHLTLYYRRLGRDQTITIFKRNFKRVGEINKDREKHNLPPFEYKDQQRKILMWAKKEWKTLRWNGRQIRNAFQTVMVMALAEYKARRKQASEGDQKTPDTQGLDEETKAKREQIRSDAYEGIVEKKHYEATSDESDTDDSEELENQTGSVTEDEDDEEDADSECKRKGKIKGGKQRKTAKKDKETRDKKKDGKKGASGKKKKGKKTDSDDEDEETEEDDD</sequence>
<dbReference type="GO" id="GO:0005524">
    <property type="term" value="F:ATP binding"/>
    <property type="evidence" value="ECO:0007669"/>
    <property type="project" value="InterPro"/>
</dbReference>
<dbReference type="PANTHER" id="PTHR46411">
    <property type="entry name" value="FAMILY ATPASE, PUTATIVE-RELATED"/>
    <property type="match status" value="1"/>
</dbReference>
<feature type="compositionally biased region" description="Basic and acidic residues" evidence="1">
    <location>
        <begin position="928"/>
        <end position="941"/>
    </location>
</feature>